<sequence>MSQQPTINWRRIAWISSIVMVLFYIGISFFFDYGSDLYNHYMPFAKGCLDCGYVPYYARWFLAPLALLPKSLLAWPIWNIIMFAVLFWLIYTLDVNPLIVASFAVIGQFWLGQIDIYLCIGIYLILKHENPLVNGIGLCFLAIKPQIMALAMLYLLIGQPLPVLAKMLVAPIILALLSFAVFGIDWPVRWLTNTESLPVHMWRYSALDTWRFGLPFIWIPLLFKQRDLRIVLSIAVMALASPFFGIYTYMVLVLFYPKWWTIPLSYAWVLFIPLAGSTAMRFAWILPLAIIIHICYTNWPQSWWAQRQQRLAN</sequence>
<proteinExistence type="inferred from homology"/>
<dbReference type="AlphaFoldDB" id="A0A0P6YI31"/>
<comment type="similarity">
    <text evidence="7">Belongs to the glycosyltransferase 87 family.</text>
</comment>
<gene>
    <name evidence="9" type="ORF">SE18_08085</name>
</gene>
<feature type="transmembrane region" description="Helical" evidence="8">
    <location>
        <begin position="98"/>
        <end position="126"/>
    </location>
</feature>
<evidence type="ECO:0000256" key="3">
    <source>
        <dbReference type="ARBA" id="ARBA00022679"/>
    </source>
</evidence>
<feature type="transmembrane region" description="Helical" evidence="8">
    <location>
        <begin position="12"/>
        <end position="31"/>
    </location>
</feature>
<comment type="caution">
    <text evidence="9">The sequence shown here is derived from an EMBL/GenBank/DDBJ whole genome shotgun (WGS) entry which is preliminary data.</text>
</comment>
<dbReference type="Proteomes" id="UP000050277">
    <property type="component" value="Unassembled WGS sequence"/>
</dbReference>
<dbReference type="GO" id="GO:0016758">
    <property type="term" value="F:hexosyltransferase activity"/>
    <property type="evidence" value="ECO:0007669"/>
    <property type="project" value="InterPro"/>
</dbReference>
<evidence type="ECO:0000256" key="5">
    <source>
        <dbReference type="ARBA" id="ARBA00022989"/>
    </source>
</evidence>
<feature type="transmembrane region" description="Helical" evidence="8">
    <location>
        <begin position="132"/>
        <end position="156"/>
    </location>
</feature>
<feature type="transmembrane region" description="Helical" evidence="8">
    <location>
        <begin position="163"/>
        <end position="184"/>
    </location>
</feature>
<dbReference type="OrthoDB" id="9817735at2"/>
<keyword evidence="3" id="KW-0808">Transferase</keyword>
<evidence type="ECO:0000313" key="10">
    <source>
        <dbReference type="Proteomes" id="UP000050277"/>
    </source>
</evidence>
<evidence type="ECO:0000256" key="7">
    <source>
        <dbReference type="ARBA" id="ARBA00024033"/>
    </source>
</evidence>
<feature type="transmembrane region" description="Helical" evidence="8">
    <location>
        <begin position="204"/>
        <end position="223"/>
    </location>
</feature>
<dbReference type="GO" id="GO:0005886">
    <property type="term" value="C:plasma membrane"/>
    <property type="evidence" value="ECO:0007669"/>
    <property type="project" value="UniProtKB-SubCell"/>
</dbReference>
<feature type="transmembrane region" description="Helical" evidence="8">
    <location>
        <begin position="230"/>
        <end position="256"/>
    </location>
</feature>
<evidence type="ECO:0000256" key="4">
    <source>
        <dbReference type="ARBA" id="ARBA00022692"/>
    </source>
</evidence>
<dbReference type="RefSeq" id="WP_054533927.1">
    <property type="nucleotide sequence ID" value="NZ_LGKP01000013.1"/>
</dbReference>
<keyword evidence="6 8" id="KW-0472">Membrane</keyword>
<dbReference type="InterPro" id="IPR018584">
    <property type="entry name" value="GT87"/>
</dbReference>
<organism evidence="9 10">
    <name type="scientific">Herpetosiphon geysericola</name>
    <dbReference type="NCBI Taxonomy" id="70996"/>
    <lineage>
        <taxon>Bacteria</taxon>
        <taxon>Bacillati</taxon>
        <taxon>Chloroflexota</taxon>
        <taxon>Chloroflexia</taxon>
        <taxon>Herpetosiphonales</taxon>
        <taxon>Herpetosiphonaceae</taxon>
        <taxon>Herpetosiphon</taxon>
    </lineage>
</organism>
<dbReference type="Pfam" id="PF09594">
    <property type="entry name" value="GT87"/>
    <property type="match status" value="1"/>
</dbReference>
<feature type="transmembrane region" description="Helical" evidence="8">
    <location>
        <begin position="268"/>
        <end position="296"/>
    </location>
</feature>
<feature type="transmembrane region" description="Helical" evidence="8">
    <location>
        <begin position="72"/>
        <end position="91"/>
    </location>
</feature>
<protein>
    <recommendedName>
        <fullName evidence="11">DUF2029 domain-containing protein</fullName>
    </recommendedName>
</protein>
<keyword evidence="4 8" id="KW-0812">Transmembrane</keyword>
<evidence type="ECO:0000256" key="6">
    <source>
        <dbReference type="ARBA" id="ARBA00023136"/>
    </source>
</evidence>
<evidence type="ECO:0000256" key="1">
    <source>
        <dbReference type="ARBA" id="ARBA00004651"/>
    </source>
</evidence>
<evidence type="ECO:0000256" key="8">
    <source>
        <dbReference type="SAM" id="Phobius"/>
    </source>
</evidence>
<dbReference type="STRING" id="70996.SE18_08085"/>
<name>A0A0P6YI31_9CHLR</name>
<dbReference type="EMBL" id="LGKP01000013">
    <property type="protein sequence ID" value="KPL90158.1"/>
    <property type="molecule type" value="Genomic_DNA"/>
</dbReference>
<evidence type="ECO:0000313" key="9">
    <source>
        <dbReference type="EMBL" id="KPL90158.1"/>
    </source>
</evidence>
<evidence type="ECO:0000256" key="2">
    <source>
        <dbReference type="ARBA" id="ARBA00022475"/>
    </source>
</evidence>
<reference evidence="9 10" key="1">
    <citation type="submission" date="2015-07" db="EMBL/GenBank/DDBJ databases">
        <title>Whole genome sequence of Herpetosiphon geysericola DSM 7119.</title>
        <authorList>
            <person name="Hemp J."/>
            <person name="Ward L.M."/>
            <person name="Pace L.A."/>
            <person name="Fischer W.W."/>
        </authorList>
    </citation>
    <scope>NUCLEOTIDE SEQUENCE [LARGE SCALE GENOMIC DNA]</scope>
    <source>
        <strain evidence="9 10">DSM 7119</strain>
    </source>
</reference>
<keyword evidence="10" id="KW-1185">Reference proteome</keyword>
<accession>A0A0P6YI31</accession>
<keyword evidence="2" id="KW-1003">Cell membrane</keyword>
<evidence type="ECO:0008006" key="11">
    <source>
        <dbReference type="Google" id="ProtNLM"/>
    </source>
</evidence>
<keyword evidence="5 8" id="KW-1133">Transmembrane helix</keyword>
<comment type="subcellular location">
    <subcellularLocation>
        <location evidence="1">Cell membrane</location>
        <topology evidence="1">Multi-pass membrane protein</topology>
    </subcellularLocation>
</comment>